<protein>
    <submittedName>
        <fullName evidence="2">DUF465 domain-containing protein</fullName>
    </submittedName>
</protein>
<feature type="coiled-coil region" evidence="1">
    <location>
        <begin position="8"/>
        <end position="35"/>
    </location>
</feature>
<sequence length="70" mass="8309">MSDMFEEAINLRHRLDVLRAEHRELDNAISRLSCAPDEDELAMRRLKKRKLIVRDRITLIERVLRPESPA</sequence>
<dbReference type="Proteomes" id="UP000216107">
    <property type="component" value="Unassembled WGS sequence"/>
</dbReference>
<dbReference type="Proteomes" id="UP000623509">
    <property type="component" value="Unassembled WGS sequence"/>
</dbReference>
<dbReference type="InterPro" id="IPR007420">
    <property type="entry name" value="DUF465"/>
</dbReference>
<evidence type="ECO:0000313" key="3">
    <source>
        <dbReference type="EMBL" id="PAS92244.1"/>
    </source>
</evidence>
<dbReference type="EMBL" id="NMRN01000043">
    <property type="protein sequence ID" value="PAS92244.1"/>
    <property type="molecule type" value="Genomic_DNA"/>
</dbReference>
<dbReference type="EMBL" id="MDUX01000046">
    <property type="protein sequence ID" value="KAF7598523.1"/>
    <property type="molecule type" value="Genomic_DNA"/>
</dbReference>
<evidence type="ECO:0000313" key="5">
    <source>
        <dbReference type="Proteomes" id="UP000623509"/>
    </source>
</evidence>
<keyword evidence="5" id="KW-1185">Reference proteome</keyword>
<evidence type="ECO:0000256" key="1">
    <source>
        <dbReference type="SAM" id="Coils"/>
    </source>
</evidence>
<evidence type="ECO:0000313" key="2">
    <source>
        <dbReference type="EMBL" id="KAF7598523.1"/>
    </source>
</evidence>
<organism evidence="3 4">
    <name type="scientific">Candidatus Dactylopiibacterium carminicum</name>
    <dbReference type="NCBI Taxonomy" id="857335"/>
    <lineage>
        <taxon>Bacteria</taxon>
        <taxon>Pseudomonadati</taxon>
        <taxon>Pseudomonadota</taxon>
        <taxon>Betaproteobacteria</taxon>
        <taxon>Rhodocyclales</taxon>
        <taxon>Rhodocyclaceae</taxon>
        <taxon>Candidatus Dactylopiibacterium</taxon>
    </lineage>
</organism>
<reference evidence="3 4" key="2">
    <citation type="submission" date="2017-07" db="EMBL/GenBank/DDBJ databases">
        <title>Candidatus Dactylopiibacterium carminicum, a nitrogen-fixing symbiont of the cochineal insect Dactylopius coccus and Dactylopius opuntiae (Hemiptera: Coccoidea: Dactylopiidae).</title>
        <authorList>
            <person name="Vera A."/>
        </authorList>
    </citation>
    <scope>NUCLEOTIDE SEQUENCE [LARGE SCALE GENOMIC DNA]</scope>
    <source>
        <strain evidence="3 4">NFDCM</strain>
    </source>
</reference>
<dbReference type="AlphaFoldDB" id="A0A272EQ52"/>
<gene>
    <name evidence="2" type="ORF">BGI27_12890</name>
    <name evidence="3" type="ORF">CGU29_12325</name>
</gene>
<dbReference type="OrthoDB" id="5787087at2"/>
<evidence type="ECO:0000313" key="4">
    <source>
        <dbReference type="Proteomes" id="UP000216107"/>
    </source>
</evidence>
<dbReference type="Pfam" id="PF04325">
    <property type="entry name" value="DUF465"/>
    <property type="match status" value="1"/>
</dbReference>
<comment type="caution">
    <text evidence="3">The sequence shown here is derived from an EMBL/GenBank/DDBJ whole genome shotgun (WGS) entry which is preliminary data.</text>
</comment>
<reference evidence="2 5" key="1">
    <citation type="submission" date="2016-08" db="EMBL/GenBank/DDBJ databases">
        <title>Candidatus Dactylopiibacterium carminicum genome sequence.</title>
        <authorList>
            <person name="Ramirez-Puebla S.T."/>
            <person name="Ormeno-Orrillo E."/>
            <person name="Vera-Ponce De Leon A."/>
            <person name="Luis L."/>
            <person name="Sanchez-Flores A."/>
            <person name="Monica R."/>
            <person name="Martinez-Romero E."/>
        </authorList>
    </citation>
    <scope>NUCLEOTIDE SEQUENCE [LARGE SCALE GENOMIC DNA]</scope>
    <source>
        <strain evidence="2">END1</strain>
    </source>
</reference>
<accession>A0A272EQ52</accession>
<name>A0A272EQ52_9RHOO</name>
<proteinExistence type="predicted"/>
<dbReference type="RefSeq" id="WP_095525276.1">
    <property type="nucleotide sequence ID" value="NZ_MDUX01000046.1"/>
</dbReference>
<keyword evidence="1" id="KW-0175">Coiled coil</keyword>
<dbReference type="Gene3D" id="6.10.280.50">
    <property type="match status" value="1"/>
</dbReference>
<dbReference type="InterPro" id="IPR038444">
    <property type="entry name" value="DUF465_sf"/>
</dbReference>